<dbReference type="AlphaFoldDB" id="A0AAV9DGY5"/>
<feature type="compositionally biased region" description="Low complexity" evidence="5">
    <location>
        <begin position="1"/>
        <end position="16"/>
    </location>
</feature>
<comment type="subcellular location">
    <subcellularLocation>
        <location evidence="1">Nucleus</location>
    </subcellularLocation>
</comment>
<accession>A0AAV9DGY5</accession>
<feature type="region of interest" description="Disordered" evidence="5">
    <location>
        <begin position="1"/>
        <end position="28"/>
    </location>
</feature>
<dbReference type="PROSITE" id="PS00036">
    <property type="entry name" value="BZIP_BASIC"/>
    <property type="match status" value="1"/>
</dbReference>
<evidence type="ECO:0000256" key="4">
    <source>
        <dbReference type="ARBA" id="ARBA00023242"/>
    </source>
</evidence>
<dbReference type="GO" id="GO:0005634">
    <property type="term" value="C:nucleus"/>
    <property type="evidence" value="ECO:0007669"/>
    <property type="project" value="UniProtKB-SubCell"/>
</dbReference>
<dbReference type="InterPro" id="IPR043452">
    <property type="entry name" value="BZIP46-like"/>
</dbReference>
<evidence type="ECO:0000256" key="5">
    <source>
        <dbReference type="SAM" id="MobiDB-lite"/>
    </source>
</evidence>
<comment type="caution">
    <text evidence="7">The sequence shown here is derived from an EMBL/GenBank/DDBJ whole genome shotgun (WGS) entry which is preliminary data.</text>
</comment>
<keyword evidence="3" id="KW-0238">DNA-binding</keyword>
<evidence type="ECO:0000313" key="7">
    <source>
        <dbReference type="EMBL" id="KAK1300320.1"/>
    </source>
</evidence>
<keyword evidence="8" id="KW-1185">Reference proteome</keyword>
<protein>
    <submittedName>
        <fullName evidence="7">Protein ABSCISIC ACID-INSENSITIVE 5</fullName>
    </submittedName>
</protein>
<dbReference type="PANTHER" id="PTHR22952">
    <property type="entry name" value="CAMP-RESPONSE ELEMENT BINDING PROTEIN-RELATED"/>
    <property type="match status" value="1"/>
</dbReference>
<evidence type="ECO:0000256" key="1">
    <source>
        <dbReference type="ARBA" id="ARBA00004123"/>
    </source>
</evidence>
<keyword evidence="2" id="KW-0938">Abscisic acid signaling pathway</keyword>
<reference evidence="7" key="1">
    <citation type="journal article" date="2023" name="Nat. Commun.">
        <title>Diploid and tetraploid genomes of Acorus and the evolution of monocots.</title>
        <authorList>
            <person name="Ma L."/>
            <person name="Liu K.W."/>
            <person name="Li Z."/>
            <person name="Hsiao Y.Y."/>
            <person name="Qi Y."/>
            <person name="Fu T."/>
            <person name="Tang G.D."/>
            <person name="Zhang D."/>
            <person name="Sun W.H."/>
            <person name="Liu D.K."/>
            <person name="Li Y."/>
            <person name="Chen G.Z."/>
            <person name="Liu X.D."/>
            <person name="Liao X.Y."/>
            <person name="Jiang Y.T."/>
            <person name="Yu X."/>
            <person name="Hao Y."/>
            <person name="Huang J."/>
            <person name="Zhao X.W."/>
            <person name="Ke S."/>
            <person name="Chen Y.Y."/>
            <person name="Wu W.L."/>
            <person name="Hsu J.L."/>
            <person name="Lin Y.F."/>
            <person name="Huang M.D."/>
            <person name="Li C.Y."/>
            <person name="Huang L."/>
            <person name="Wang Z.W."/>
            <person name="Zhao X."/>
            <person name="Zhong W.Y."/>
            <person name="Peng D.H."/>
            <person name="Ahmad S."/>
            <person name="Lan S."/>
            <person name="Zhang J.S."/>
            <person name="Tsai W.C."/>
            <person name="Van de Peer Y."/>
            <person name="Liu Z.J."/>
        </authorList>
    </citation>
    <scope>NUCLEOTIDE SEQUENCE</scope>
    <source>
        <strain evidence="7">CP</strain>
    </source>
</reference>
<feature type="region of interest" description="Disordered" evidence="5">
    <location>
        <begin position="240"/>
        <end position="285"/>
    </location>
</feature>
<dbReference type="EMBL" id="JAUJYO010000013">
    <property type="protein sequence ID" value="KAK1300320.1"/>
    <property type="molecule type" value="Genomic_DNA"/>
</dbReference>
<organism evidence="7 8">
    <name type="scientific">Acorus calamus</name>
    <name type="common">Sweet flag</name>
    <dbReference type="NCBI Taxonomy" id="4465"/>
    <lineage>
        <taxon>Eukaryota</taxon>
        <taxon>Viridiplantae</taxon>
        <taxon>Streptophyta</taxon>
        <taxon>Embryophyta</taxon>
        <taxon>Tracheophyta</taxon>
        <taxon>Spermatophyta</taxon>
        <taxon>Magnoliopsida</taxon>
        <taxon>Liliopsida</taxon>
        <taxon>Acoraceae</taxon>
        <taxon>Acorus</taxon>
    </lineage>
</organism>
<evidence type="ECO:0000256" key="2">
    <source>
        <dbReference type="ARBA" id="ARBA00022682"/>
    </source>
</evidence>
<feature type="region of interest" description="Disordered" evidence="5">
    <location>
        <begin position="70"/>
        <end position="92"/>
    </location>
</feature>
<evidence type="ECO:0000313" key="8">
    <source>
        <dbReference type="Proteomes" id="UP001180020"/>
    </source>
</evidence>
<dbReference type="GO" id="GO:0009738">
    <property type="term" value="P:abscisic acid-activated signaling pathway"/>
    <property type="evidence" value="ECO:0007669"/>
    <property type="project" value="UniProtKB-KW"/>
</dbReference>
<name>A0AAV9DGY5_ACOCL</name>
<reference evidence="7" key="2">
    <citation type="submission" date="2023-06" db="EMBL/GenBank/DDBJ databases">
        <authorList>
            <person name="Ma L."/>
            <person name="Liu K.-W."/>
            <person name="Li Z."/>
            <person name="Hsiao Y.-Y."/>
            <person name="Qi Y."/>
            <person name="Fu T."/>
            <person name="Tang G."/>
            <person name="Zhang D."/>
            <person name="Sun W.-H."/>
            <person name="Liu D.-K."/>
            <person name="Li Y."/>
            <person name="Chen G.-Z."/>
            <person name="Liu X.-D."/>
            <person name="Liao X.-Y."/>
            <person name="Jiang Y.-T."/>
            <person name="Yu X."/>
            <person name="Hao Y."/>
            <person name="Huang J."/>
            <person name="Zhao X.-W."/>
            <person name="Ke S."/>
            <person name="Chen Y.-Y."/>
            <person name="Wu W.-L."/>
            <person name="Hsu J.-L."/>
            <person name="Lin Y.-F."/>
            <person name="Huang M.-D."/>
            <person name="Li C.-Y."/>
            <person name="Huang L."/>
            <person name="Wang Z.-W."/>
            <person name="Zhao X."/>
            <person name="Zhong W.-Y."/>
            <person name="Peng D.-H."/>
            <person name="Ahmad S."/>
            <person name="Lan S."/>
            <person name="Zhang J.-S."/>
            <person name="Tsai W.-C."/>
            <person name="Van De Peer Y."/>
            <person name="Liu Z.-J."/>
        </authorList>
    </citation>
    <scope>NUCLEOTIDE SEQUENCE</scope>
    <source>
        <strain evidence="7">CP</strain>
        <tissue evidence="7">Leaves</tissue>
    </source>
</reference>
<sequence>MDLLTSDANNNDSSSSPSPPPTTTTTNLTRQSSIYSLTLDELQNAVCEPGKTFGSMNMDEFLTNIWSVEESQQTHPSNAPDDDDNRPNIDDGPLLLRQGSLSLPPPLSRKTVDEVWAEIHHPSDGPNYNHHHQHQRELTFGEMTLEDFLIRAGVVRGGYNCNNNNNGAAPPHQYGFPEFNFGGNCYQQGETSRSNGGGGGGYCFGPTSPVESDGLGGGRVENCGVGMVGGSVGVEVVAAGGGGRGRKRGGEGEGGAVERVVERRQRRMIKNRESAARSRARKQGL</sequence>
<keyword evidence="4" id="KW-0539">Nucleus</keyword>
<dbReference type="GO" id="GO:0003677">
    <property type="term" value="F:DNA binding"/>
    <property type="evidence" value="ECO:0007669"/>
    <property type="project" value="UniProtKB-KW"/>
</dbReference>
<dbReference type="InterPro" id="IPR004827">
    <property type="entry name" value="bZIP"/>
</dbReference>
<gene>
    <name evidence="7" type="primary">ABI5</name>
    <name evidence="7" type="ORF">QJS10_CPB13g01597</name>
</gene>
<dbReference type="Proteomes" id="UP001180020">
    <property type="component" value="Unassembled WGS sequence"/>
</dbReference>
<evidence type="ECO:0000259" key="6">
    <source>
        <dbReference type="PROSITE" id="PS00036"/>
    </source>
</evidence>
<proteinExistence type="predicted"/>
<dbReference type="GO" id="GO:0003700">
    <property type="term" value="F:DNA-binding transcription factor activity"/>
    <property type="evidence" value="ECO:0007669"/>
    <property type="project" value="InterPro"/>
</dbReference>
<evidence type="ECO:0000256" key="3">
    <source>
        <dbReference type="ARBA" id="ARBA00023125"/>
    </source>
</evidence>
<dbReference type="Gene3D" id="1.20.5.170">
    <property type="match status" value="1"/>
</dbReference>
<dbReference type="PANTHER" id="PTHR22952:SF175">
    <property type="entry name" value="PROTEIN ABSCISIC ACID-INSENSITIVE 5"/>
    <property type="match status" value="1"/>
</dbReference>
<dbReference type="GO" id="GO:0045893">
    <property type="term" value="P:positive regulation of DNA-templated transcription"/>
    <property type="evidence" value="ECO:0007669"/>
    <property type="project" value="InterPro"/>
</dbReference>
<feature type="domain" description="BZIP" evidence="6">
    <location>
        <begin position="266"/>
        <end position="281"/>
    </location>
</feature>